<dbReference type="EMBL" id="CP000828">
    <property type="protein sequence ID" value="ABW27989.1"/>
    <property type="molecule type" value="Genomic_DNA"/>
</dbReference>
<dbReference type="InterPro" id="IPR008978">
    <property type="entry name" value="HSP20-like_chaperone"/>
</dbReference>
<dbReference type="eggNOG" id="COG0071">
    <property type="taxonomic scope" value="Bacteria"/>
</dbReference>
<accession>B0CCG0</accession>
<evidence type="ECO:0000256" key="1">
    <source>
        <dbReference type="PROSITE-ProRule" id="PRU00285"/>
    </source>
</evidence>
<name>B0CCG0_ACAM1</name>
<dbReference type="SUPFAM" id="SSF49764">
    <property type="entry name" value="HSP20-like chaperones"/>
    <property type="match status" value="1"/>
</dbReference>
<dbReference type="RefSeq" id="WP_012163422.1">
    <property type="nucleotide sequence ID" value="NC_009925.1"/>
</dbReference>
<evidence type="ECO:0000256" key="3">
    <source>
        <dbReference type="SAM" id="MobiDB-lite"/>
    </source>
</evidence>
<evidence type="ECO:0000259" key="4">
    <source>
        <dbReference type="PROSITE" id="PS01031"/>
    </source>
</evidence>
<evidence type="ECO:0000313" key="7">
    <source>
        <dbReference type="Proteomes" id="UP000000268"/>
    </source>
</evidence>
<evidence type="ECO:0000259" key="5">
    <source>
        <dbReference type="PROSITE" id="PS51203"/>
    </source>
</evidence>
<evidence type="ECO:0000313" key="6">
    <source>
        <dbReference type="EMBL" id="ABW27989.1"/>
    </source>
</evidence>
<feature type="domain" description="CS" evidence="5">
    <location>
        <begin position="35"/>
        <end position="139"/>
    </location>
</feature>
<keyword evidence="7" id="KW-1185">Reference proteome</keyword>
<reference evidence="6 7" key="1">
    <citation type="journal article" date="2008" name="Proc. Natl. Acad. Sci. U.S.A.">
        <title>Niche adaptation and genome expansion in the chlorophyll d-producing cyanobacterium Acaryochloris marina.</title>
        <authorList>
            <person name="Swingley W.D."/>
            <person name="Chen M."/>
            <person name="Cheung P.C."/>
            <person name="Conrad A.L."/>
            <person name="Dejesa L.C."/>
            <person name="Hao J."/>
            <person name="Honchak B.M."/>
            <person name="Karbach L.E."/>
            <person name="Kurdoglu A."/>
            <person name="Lahiri S."/>
            <person name="Mastrian S.D."/>
            <person name="Miyashita H."/>
            <person name="Page L."/>
            <person name="Ramakrishna P."/>
            <person name="Satoh S."/>
            <person name="Sattley W.M."/>
            <person name="Shimada Y."/>
            <person name="Taylor H.L."/>
            <person name="Tomo T."/>
            <person name="Tsuchiya T."/>
            <person name="Wang Z.T."/>
            <person name="Raymond J."/>
            <person name="Mimuro M."/>
            <person name="Blankenship R.E."/>
            <person name="Touchman J.W."/>
        </authorList>
    </citation>
    <scope>NUCLEOTIDE SEQUENCE [LARGE SCALE GENOMIC DNA]</scope>
    <source>
        <strain evidence="7">MBIC 11017</strain>
    </source>
</reference>
<dbReference type="PROSITE" id="PS51203">
    <property type="entry name" value="CS"/>
    <property type="match status" value="1"/>
</dbReference>
<dbReference type="PROSITE" id="PS01031">
    <property type="entry name" value="SHSP"/>
    <property type="match status" value="1"/>
</dbReference>
<dbReference type="CDD" id="cd06464">
    <property type="entry name" value="ACD_sHsps-like"/>
    <property type="match status" value="1"/>
</dbReference>
<dbReference type="Gene3D" id="2.60.40.790">
    <property type="match status" value="1"/>
</dbReference>
<dbReference type="Pfam" id="PF00011">
    <property type="entry name" value="HSP20"/>
    <property type="match status" value="1"/>
</dbReference>
<proteinExistence type="inferred from homology"/>
<gene>
    <name evidence="6" type="ordered locus">AM1_2993</name>
</gene>
<sequence length="144" mass="16413">MALVHWQPFRELEEMQRDVNRLVDRLSMTRQSGVGFVPAVELEDTAAQYCLRLELPGLKPEDVNIEVTENSVSISGERRSETHSEDQGVTRSEFHYGTFQRVIPLPGRINPQEVQADYQQGVLTVTLPKVEEEKHNVVKVQVNS</sequence>
<dbReference type="HOGENOM" id="CLU_046737_12_2_3"/>
<dbReference type="AlphaFoldDB" id="B0CCG0"/>
<dbReference type="Proteomes" id="UP000000268">
    <property type="component" value="Chromosome"/>
</dbReference>
<dbReference type="InterPro" id="IPR002068">
    <property type="entry name" value="A-crystallin/Hsp20_dom"/>
</dbReference>
<dbReference type="InterPro" id="IPR007052">
    <property type="entry name" value="CS_dom"/>
</dbReference>
<feature type="domain" description="SHSP" evidence="4">
    <location>
        <begin position="31"/>
        <end position="143"/>
    </location>
</feature>
<organism evidence="6 7">
    <name type="scientific">Acaryochloris marina (strain MBIC 11017)</name>
    <dbReference type="NCBI Taxonomy" id="329726"/>
    <lineage>
        <taxon>Bacteria</taxon>
        <taxon>Bacillati</taxon>
        <taxon>Cyanobacteriota</taxon>
        <taxon>Cyanophyceae</taxon>
        <taxon>Acaryochloridales</taxon>
        <taxon>Acaryochloridaceae</taxon>
        <taxon>Acaryochloris</taxon>
    </lineage>
</organism>
<keyword evidence="6" id="KW-0346">Stress response</keyword>
<feature type="compositionally biased region" description="Basic and acidic residues" evidence="3">
    <location>
        <begin position="76"/>
        <end position="91"/>
    </location>
</feature>
<evidence type="ECO:0000256" key="2">
    <source>
        <dbReference type="RuleBase" id="RU003616"/>
    </source>
</evidence>
<dbReference type="PANTHER" id="PTHR11527">
    <property type="entry name" value="HEAT-SHOCK PROTEIN 20 FAMILY MEMBER"/>
    <property type="match status" value="1"/>
</dbReference>
<dbReference type="STRING" id="329726.AM1_2993"/>
<dbReference type="InterPro" id="IPR031107">
    <property type="entry name" value="Small_HSP"/>
</dbReference>
<dbReference type="KEGG" id="amr:AM1_2993"/>
<protein>
    <submittedName>
        <fullName evidence="6">Heat shock protein (HSP20) family protein</fullName>
    </submittedName>
</protein>
<comment type="similarity">
    <text evidence="1 2">Belongs to the small heat shock protein (HSP20) family.</text>
</comment>
<feature type="region of interest" description="Disordered" evidence="3">
    <location>
        <begin position="70"/>
        <end position="91"/>
    </location>
</feature>
<dbReference type="OrthoDB" id="9811615at2"/>